<dbReference type="Proteomes" id="UP000276133">
    <property type="component" value="Unassembled WGS sequence"/>
</dbReference>
<keyword evidence="2" id="KW-1185">Reference proteome</keyword>
<dbReference type="AlphaFoldDB" id="A0A3M7PQ94"/>
<evidence type="ECO:0000313" key="2">
    <source>
        <dbReference type="Proteomes" id="UP000276133"/>
    </source>
</evidence>
<comment type="caution">
    <text evidence="1">The sequence shown here is derived from an EMBL/GenBank/DDBJ whole genome shotgun (WGS) entry which is preliminary data.</text>
</comment>
<organism evidence="1 2">
    <name type="scientific">Brachionus plicatilis</name>
    <name type="common">Marine rotifer</name>
    <name type="synonym">Brachionus muelleri</name>
    <dbReference type="NCBI Taxonomy" id="10195"/>
    <lineage>
        <taxon>Eukaryota</taxon>
        <taxon>Metazoa</taxon>
        <taxon>Spiralia</taxon>
        <taxon>Gnathifera</taxon>
        <taxon>Rotifera</taxon>
        <taxon>Eurotatoria</taxon>
        <taxon>Monogononta</taxon>
        <taxon>Pseudotrocha</taxon>
        <taxon>Ploima</taxon>
        <taxon>Brachionidae</taxon>
        <taxon>Brachionus</taxon>
    </lineage>
</organism>
<protein>
    <submittedName>
        <fullName evidence="1">Uncharacterized protein</fullName>
    </submittedName>
</protein>
<proteinExistence type="predicted"/>
<evidence type="ECO:0000313" key="1">
    <source>
        <dbReference type="EMBL" id="RNA01292.1"/>
    </source>
</evidence>
<reference evidence="1 2" key="1">
    <citation type="journal article" date="2018" name="Sci. Rep.">
        <title>Genomic signatures of local adaptation to the degree of environmental predictability in rotifers.</title>
        <authorList>
            <person name="Franch-Gras L."/>
            <person name="Hahn C."/>
            <person name="Garcia-Roger E.M."/>
            <person name="Carmona M.J."/>
            <person name="Serra M."/>
            <person name="Gomez A."/>
        </authorList>
    </citation>
    <scope>NUCLEOTIDE SEQUENCE [LARGE SCALE GENOMIC DNA]</scope>
    <source>
        <strain evidence="1">HYR1</strain>
    </source>
</reference>
<gene>
    <name evidence="1" type="ORF">BpHYR1_047719</name>
</gene>
<sequence length="385" mass="43692">MKKKVYIIDQRVIVDNNKKKKNMFTMIRSKIIIYSKITLRMRQHQISEHNRQRFCLHLLITRIHSKQIIAILSHWQTKPKTNCITTLFHFHNITRLNLRIAGHTLITRTIHHTILQIERKVNRLAHLKLNVDKRRLIRHHHHRLVVAQRAHAEPTEHLDIRPEGQSGRPATIDQVLAAVGHGPFLSVQIRIARIKVKAVLSALGQLHVHHELEAGGAHLVPNQTVKVGGGRGPRMQLAVYLKRLGQPKDELERARLALDNSAAVAHRLNAEVTQRLHGAPFAGRASRQRMHPFAQLIAPDLVLAHALQFKALAERTRLRLDQTGEYFHKIVAGLGHVHVKRDQIVVDGVKDVAFEFDAVYFVVVAVGHTQMKVKGETGLEGVGHA</sequence>
<dbReference type="EMBL" id="REGN01009383">
    <property type="protein sequence ID" value="RNA01292.1"/>
    <property type="molecule type" value="Genomic_DNA"/>
</dbReference>
<accession>A0A3M7PQ94</accession>
<name>A0A3M7PQ94_BRAPC</name>